<protein>
    <submittedName>
        <fullName evidence="2">Uncharacterized protein</fullName>
    </submittedName>
</protein>
<dbReference type="InParanoid" id="B9TEU7"/>
<feature type="compositionally biased region" description="Low complexity" evidence="1">
    <location>
        <begin position="59"/>
        <end position="80"/>
    </location>
</feature>
<keyword evidence="3" id="KW-1185">Reference proteome</keyword>
<reference evidence="3" key="1">
    <citation type="journal article" date="2010" name="Nat. Biotechnol.">
        <title>Draft genome sequence of the oilseed species Ricinus communis.</title>
        <authorList>
            <person name="Chan A.P."/>
            <person name="Crabtree J."/>
            <person name="Zhao Q."/>
            <person name="Lorenzi H."/>
            <person name="Orvis J."/>
            <person name="Puiu D."/>
            <person name="Melake-Berhan A."/>
            <person name="Jones K.M."/>
            <person name="Redman J."/>
            <person name="Chen G."/>
            <person name="Cahoon E.B."/>
            <person name="Gedil M."/>
            <person name="Stanke M."/>
            <person name="Haas B.J."/>
            <person name="Wortman J.R."/>
            <person name="Fraser-Liggett C.M."/>
            <person name="Ravel J."/>
            <person name="Rabinowicz P.D."/>
        </authorList>
    </citation>
    <scope>NUCLEOTIDE SEQUENCE [LARGE SCALE GENOMIC DNA]</scope>
    <source>
        <strain evidence="3">cv. Hale</strain>
    </source>
</reference>
<proteinExistence type="predicted"/>
<feature type="region of interest" description="Disordered" evidence="1">
    <location>
        <begin position="23"/>
        <end position="112"/>
    </location>
</feature>
<evidence type="ECO:0000313" key="3">
    <source>
        <dbReference type="Proteomes" id="UP000008311"/>
    </source>
</evidence>
<sequence>MRASRQAMTLGWPACCASASNVHTPTTGSPVPKAKPCVTPQPIRNPVNEPGPSPNAIPSRSASFQSASSRSSRNKGSTSSECFCPARNSRTRTSPSCQSARERNSVEVSSASSFIGEPRKSAILPQSSGRTASLSLLGNLASKNLDLTPVLLAFDTFALRGAGRAGSTASFRRQSHAIDQFMQPSNGVLPVEILTAKPLCLDDDDAFLVDAVVMQGQEPCFNILRERRSPDIKAQMHGSCDLIHVLAARALRANRGEFDFFLGNGDVSGKGHTK</sequence>
<dbReference type="AlphaFoldDB" id="B9TEU7"/>
<evidence type="ECO:0000313" key="2">
    <source>
        <dbReference type="EMBL" id="EEF25616.1"/>
    </source>
</evidence>
<gene>
    <name evidence="2" type="ORF">RCOM_1900340</name>
</gene>
<accession>B9TEU7</accession>
<name>B9TEU7_RICCO</name>
<evidence type="ECO:0000256" key="1">
    <source>
        <dbReference type="SAM" id="MobiDB-lite"/>
    </source>
</evidence>
<dbReference type="EMBL" id="EQ979293">
    <property type="protein sequence ID" value="EEF25616.1"/>
    <property type="molecule type" value="Genomic_DNA"/>
</dbReference>
<dbReference type="Proteomes" id="UP000008311">
    <property type="component" value="Unassembled WGS sequence"/>
</dbReference>
<organism evidence="2 3">
    <name type="scientific">Ricinus communis</name>
    <name type="common">Castor bean</name>
    <dbReference type="NCBI Taxonomy" id="3988"/>
    <lineage>
        <taxon>Eukaryota</taxon>
        <taxon>Viridiplantae</taxon>
        <taxon>Streptophyta</taxon>
        <taxon>Embryophyta</taxon>
        <taxon>Tracheophyta</taxon>
        <taxon>Spermatophyta</taxon>
        <taxon>Magnoliopsida</taxon>
        <taxon>eudicotyledons</taxon>
        <taxon>Gunneridae</taxon>
        <taxon>Pentapetalae</taxon>
        <taxon>rosids</taxon>
        <taxon>fabids</taxon>
        <taxon>Malpighiales</taxon>
        <taxon>Euphorbiaceae</taxon>
        <taxon>Acalyphoideae</taxon>
        <taxon>Acalypheae</taxon>
        <taxon>Ricinus</taxon>
    </lineage>
</organism>